<evidence type="ECO:0000313" key="4">
    <source>
        <dbReference type="Proteomes" id="UP001085076"/>
    </source>
</evidence>
<dbReference type="EMBL" id="JAGGNH010000005">
    <property type="protein sequence ID" value="KAJ0971033.1"/>
    <property type="molecule type" value="Genomic_DNA"/>
</dbReference>
<dbReference type="FunFam" id="1.25.40.10:FF:000729">
    <property type="entry name" value="Pentatricopeptide repeat-containing protein At4g25270, chloroplastic"/>
    <property type="match status" value="1"/>
</dbReference>
<proteinExistence type="predicted"/>
<dbReference type="PANTHER" id="PTHR47926">
    <property type="entry name" value="PENTATRICOPEPTIDE REPEAT-CONTAINING PROTEIN"/>
    <property type="match status" value="1"/>
</dbReference>
<gene>
    <name evidence="3" type="ORF">J5N97_018992</name>
</gene>
<sequence length="518" mass="58931">MEVPISLLRITLKAKPNTKKTREKYVFKRRKLNTLSYPKSSPSPLFVTPTPVRLTREEALDRVLAELQISIGNGIKVEPSIFSSLLETCARMRSLSHGIRLHRLIPRSLLRRNGGVSSKLLRLYASCGLVERAHRLFDEMPERNKSAFVWNSLLSGYAELDLFDDAMALYYQMVEDGVEPDEFTFPRVLKACAGIGSIRHGEEVHRHAVRSGFGGDVFVLNALVDMYAKCGDILQARKVFDVIPERDSVSWNSMLTGYAHHGLAHEAWDVCRRMLAAGLEPNSIAISTMLARFSYNNKLGHEIHGWVLRRGMEWNLSIANALIAMYSEHKQLRRARMVFQSMPEKDLVSWNTMISIHRKDCRALDIFKQMEDSGVLPDRVTFVSLLSSCANLGMVESGRKLFYKMKQKYKIEPGMEHYGCMVNLLGRAGLVDEAYEMARAMPFDGGPRVWGALLYACSVHGNVDIGEASAEKLFELEPDNEHNFELLMRIYKNAGRLEEVETLRMMMRDRGLDTEYNL</sequence>
<dbReference type="FunFam" id="1.25.40.10:FF:000285">
    <property type="entry name" value="Pentatricopeptide repeat-containing protein, chloroplastic"/>
    <property type="match status" value="1"/>
</dbReference>
<dbReference type="Pfam" id="PF13041">
    <property type="entry name" value="PPR_2"/>
    <property type="match status" value="3"/>
</dbReference>
<accession>A0A9D5CE25</accession>
<dbReference type="NCBIfam" id="TIGR00756">
    <property type="entry name" value="PPR"/>
    <property type="match status" value="3"/>
</dbReference>
<feature type="repeat" description="PPR" evidence="2">
    <location>
        <begin position="146"/>
        <end position="180"/>
    </location>
</feature>
<reference evidence="3" key="1">
    <citation type="submission" date="2021-03" db="EMBL/GenBank/DDBJ databases">
        <authorList>
            <person name="Li Z."/>
            <person name="Yang C."/>
        </authorList>
    </citation>
    <scope>NUCLEOTIDE SEQUENCE</scope>
    <source>
        <strain evidence="3">Dzin_1.0</strain>
        <tissue evidence="3">Leaf</tissue>
    </source>
</reference>
<dbReference type="Pfam" id="PF20431">
    <property type="entry name" value="E_motif"/>
    <property type="match status" value="1"/>
</dbReference>
<dbReference type="GO" id="GO:0009451">
    <property type="term" value="P:RNA modification"/>
    <property type="evidence" value="ECO:0007669"/>
    <property type="project" value="InterPro"/>
</dbReference>
<organism evidence="3 4">
    <name type="scientific">Dioscorea zingiberensis</name>
    <dbReference type="NCBI Taxonomy" id="325984"/>
    <lineage>
        <taxon>Eukaryota</taxon>
        <taxon>Viridiplantae</taxon>
        <taxon>Streptophyta</taxon>
        <taxon>Embryophyta</taxon>
        <taxon>Tracheophyta</taxon>
        <taxon>Spermatophyta</taxon>
        <taxon>Magnoliopsida</taxon>
        <taxon>Liliopsida</taxon>
        <taxon>Dioscoreales</taxon>
        <taxon>Dioscoreaceae</taxon>
        <taxon>Dioscorea</taxon>
    </lineage>
</organism>
<evidence type="ECO:0000313" key="3">
    <source>
        <dbReference type="EMBL" id="KAJ0971033.1"/>
    </source>
</evidence>
<dbReference type="InterPro" id="IPR046848">
    <property type="entry name" value="E_motif"/>
</dbReference>
<comment type="caution">
    <text evidence="3">The sequence shown here is derived from an EMBL/GenBank/DDBJ whole genome shotgun (WGS) entry which is preliminary data.</text>
</comment>
<protein>
    <recommendedName>
        <fullName evidence="5">Pentatricopeptide repeat-containing protein</fullName>
    </recommendedName>
</protein>
<dbReference type="Pfam" id="PF01535">
    <property type="entry name" value="PPR"/>
    <property type="match status" value="3"/>
</dbReference>
<reference evidence="3" key="2">
    <citation type="journal article" date="2022" name="Hortic Res">
        <title>The genome of Dioscorea zingiberensis sheds light on the biosynthesis, origin and evolution of the medicinally important diosgenin saponins.</title>
        <authorList>
            <person name="Li Y."/>
            <person name="Tan C."/>
            <person name="Li Z."/>
            <person name="Guo J."/>
            <person name="Li S."/>
            <person name="Chen X."/>
            <person name="Wang C."/>
            <person name="Dai X."/>
            <person name="Yang H."/>
            <person name="Song W."/>
            <person name="Hou L."/>
            <person name="Xu J."/>
            <person name="Tong Z."/>
            <person name="Xu A."/>
            <person name="Yuan X."/>
            <person name="Wang W."/>
            <person name="Yang Q."/>
            <person name="Chen L."/>
            <person name="Sun Z."/>
            <person name="Wang K."/>
            <person name="Pan B."/>
            <person name="Chen J."/>
            <person name="Bao Y."/>
            <person name="Liu F."/>
            <person name="Qi X."/>
            <person name="Gang D.R."/>
            <person name="Wen J."/>
            <person name="Li J."/>
        </authorList>
    </citation>
    <scope>NUCLEOTIDE SEQUENCE</scope>
    <source>
        <strain evidence="3">Dzin_1.0</strain>
    </source>
</reference>
<dbReference type="Proteomes" id="UP001085076">
    <property type="component" value="Miscellaneous, Linkage group lg05"/>
</dbReference>
<dbReference type="PROSITE" id="PS51375">
    <property type="entry name" value="PPR"/>
    <property type="match status" value="3"/>
</dbReference>
<evidence type="ECO:0000256" key="1">
    <source>
        <dbReference type="ARBA" id="ARBA00022737"/>
    </source>
</evidence>
<evidence type="ECO:0008006" key="5">
    <source>
        <dbReference type="Google" id="ProtNLM"/>
    </source>
</evidence>
<dbReference type="AlphaFoldDB" id="A0A9D5CE25"/>
<dbReference type="Gene3D" id="1.25.40.10">
    <property type="entry name" value="Tetratricopeptide repeat domain"/>
    <property type="match status" value="3"/>
</dbReference>
<dbReference type="FunFam" id="1.25.40.10:FF:001788">
    <property type="entry name" value="Pentatricopeptide repeat-containing protein At4g25270, chloroplastic"/>
    <property type="match status" value="1"/>
</dbReference>
<dbReference type="InterPro" id="IPR011990">
    <property type="entry name" value="TPR-like_helical_dom_sf"/>
</dbReference>
<evidence type="ECO:0000256" key="2">
    <source>
        <dbReference type="PROSITE-ProRule" id="PRU00708"/>
    </source>
</evidence>
<feature type="repeat" description="PPR" evidence="2">
    <location>
        <begin position="378"/>
        <end position="408"/>
    </location>
</feature>
<keyword evidence="1" id="KW-0677">Repeat</keyword>
<dbReference type="InterPro" id="IPR002885">
    <property type="entry name" value="PPR_rpt"/>
</dbReference>
<feature type="repeat" description="PPR" evidence="2">
    <location>
        <begin position="247"/>
        <end position="281"/>
    </location>
</feature>
<keyword evidence="4" id="KW-1185">Reference proteome</keyword>
<dbReference type="InterPro" id="IPR046960">
    <property type="entry name" value="PPR_At4g14850-like_plant"/>
</dbReference>
<dbReference type="PANTHER" id="PTHR47926:SF515">
    <property type="entry name" value="UMP-CMP KINASE"/>
    <property type="match status" value="1"/>
</dbReference>
<name>A0A9D5CE25_9LILI</name>
<dbReference type="OrthoDB" id="1882394at2759"/>
<dbReference type="GO" id="GO:0003723">
    <property type="term" value="F:RNA binding"/>
    <property type="evidence" value="ECO:0007669"/>
    <property type="project" value="InterPro"/>
</dbReference>